<gene>
    <name evidence="3" type="ORF">SAMN05192584_11269</name>
</gene>
<feature type="compositionally biased region" description="Basic and acidic residues" evidence="1">
    <location>
        <begin position="216"/>
        <end position="228"/>
    </location>
</feature>
<feature type="transmembrane region" description="Helical" evidence="2">
    <location>
        <begin position="135"/>
        <end position="154"/>
    </location>
</feature>
<accession>A0A1I4EGJ3</accession>
<keyword evidence="2" id="KW-0472">Membrane</keyword>
<name>A0A1I4EGJ3_9ACTN</name>
<evidence type="ECO:0000313" key="3">
    <source>
        <dbReference type="EMBL" id="SFL04885.1"/>
    </source>
</evidence>
<feature type="region of interest" description="Disordered" evidence="1">
    <location>
        <begin position="213"/>
        <end position="255"/>
    </location>
</feature>
<evidence type="ECO:0008006" key="5">
    <source>
        <dbReference type="Google" id="ProtNLM"/>
    </source>
</evidence>
<evidence type="ECO:0000256" key="1">
    <source>
        <dbReference type="SAM" id="MobiDB-lite"/>
    </source>
</evidence>
<dbReference type="Proteomes" id="UP000198928">
    <property type="component" value="Unassembled WGS sequence"/>
</dbReference>
<keyword evidence="4" id="KW-1185">Reference proteome</keyword>
<evidence type="ECO:0000256" key="2">
    <source>
        <dbReference type="SAM" id="Phobius"/>
    </source>
</evidence>
<dbReference type="AlphaFoldDB" id="A0A1I4EGJ3"/>
<keyword evidence="2" id="KW-1133">Transmembrane helix</keyword>
<feature type="transmembrane region" description="Helical" evidence="2">
    <location>
        <begin position="77"/>
        <end position="99"/>
    </location>
</feature>
<organism evidence="3 4">
    <name type="scientific">Streptomyces pini</name>
    <dbReference type="NCBI Taxonomy" id="1520580"/>
    <lineage>
        <taxon>Bacteria</taxon>
        <taxon>Bacillati</taxon>
        <taxon>Actinomycetota</taxon>
        <taxon>Actinomycetes</taxon>
        <taxon>Kitasatosporales</taxon>
        <taxon>Streptomycetaceae</taxon>
        <taxon>Streptomyces</taxon>
    </lineage>
</organism>
<dbReference type="OrthoDB" id="4097676at2"/>
<dbReference type="SUPFAM" id="SSF103473">
    <property type="entry name" value="MFS general substrate transporter"/>
    <property type="match status" value="1"/>
</dbReference>
<evidence type="ECO:0000313" key="4">
    <source>
        <dbReference type="Proteomes" id="UP000198928"/>
    </source>
</evidence>
<dbReference type="EMBL" id="FOSG01000012">
    <property type="protein sequence ID" value="SFL04885.1"/>
    <property type="molecule type" value="Genomic_DNA"/>
</dbReference>
<protein>
    <recommendedName>
        <fullName evidence="5">Protein transporter Sec31</fullName>
    </recommendedName>
</protein>
<proteinExistence type="predicted"/>
<feature type="transmembrane region" description="Helical" evidence="2">
    <location>
        <begin position="111"/>
        <end position="129"/>
    </location>
</feature>
<sequence>MKFRTETRIRRVEKVVDGKVHEVDQKYKVEVPVPPRDLDATVLRAVTVGTCLVVAGAVAWSTVSIGDLLSQAAPTWVSYLVAAVFDLAWIGCLAVEWLARFDQRRARLPKVAGWVALAVSMAAIFTHGALAGSMWVGVFGALVSAIAKGMWFVVMRHQTCELDDETRQWVEAERSEVNGQRALAAITRQLNRTRAATADELAALDSGRMLVSARTDSVRTPDGRRTDTPDTVSGQPDTRIPAPALTGPDARTDTPDALSALAKEASGPADLVRTLSGHGVRLDEVATVAARLRPDMNADSIRRTAKRMQEKQGQPMQGGYA</sequence>
<keyword evidence="2" id="KW-0812">Transmembrane</keyword>
<reference evidence="4" key="1">
    <citation type="submission" date="2016-10" db="EMBL/GenBank/DDBJ databases">
        <authorList>
            <person name="Varghese N."/>
            <person name="Submissions S."/>
        </authorList>
    </citation>
    <scope>NUCLEOTIDE SEQUENCE [LARGE SCALE GENOMIC DNA]</scope>
    <source>
        <strain evidence="4">PL19</strain>
    </source>
</reference>
<dbReference type="InterPro" id="IPR036259">
    <property type="entry name" value="MFS_trans_sf"/>
</dbReference>
<dbReference type="RefSeq" id="WP_093850674.1">
    <property type="nucleotide sequence ID" value="NZ_FOSG01000012.1"/>
</dbReference>
<feature type="transmembrane region" description="Helical" evidence="2">
    <location>
        <begin position="42"/>
        <end position="65"/>
    </location>
</feature>